<evidence type="ECO:0000256" key="1">
    <source>
        <dbReference type="SAM" id="MobiDB-lite"/>
    </source>
</evidence>
<dbReference type="InParanoid" id="A0A671ETD6"/>
<protein>
    <submittedName>
        <fullName evidence="2">Uncharacterized protein</fullName>
    </submittedName>
</protein>
<dbReference type="AlphaFoldDB" id="A0A671ETD6"/>
<dbReference type="GeneTree" id="ENSGT01150000287053"/>
<dbReference type="Proteomes" id="UP000472240">
    <property type="component" value="Chromosome 25"/>
</dbReference>
<accession>A0A671ETD6</accession>
<reference evidence="2" key="5">
    <citation type="submission" date="2025-09" db="UniProtKB">
        <authorList>
            <consortium name="Ensembl"/>
        </authorList>
    </citation>
    <scope>IDENTIFICATION</scope>
</reference>
<keyword evidence="3" id="KW-1185">Reference proteome</keyword>
<proteinExistence type="predicted"/>
<evidence type="ECO:0000313" key="3">
    <source>
        <dbReference type="Proteomes" id="UP000472240"/>
    </source>
</evidence>
<feature type="region of interest" description="Disordered" evidence="1">
    <location>
        <begin position="1"/>
        <end position="31"/>
    </location>
</feature>
<reference evidence="3" key="3">
    <citation type="submission" date="2018-12" db="EMBL/GenBank/DDBJ databases">
        <title>G10K-VGP greater horseshoe bat female genome, primary haplotype.</title>
        <authorList>
            <person name="Teeling E."/>
            <person name="Myers G."/>
            <person name="Vernes S."/>
            <person name="Pippel M."/>
            <person name="Winkler S."/>
            <person name="Fedrigo O."/>
            <person name="Rhie A."/>
            <person name="Koren S."/>
            <person name="Phillippy A."/>
            <person name="Lewin H."/>
            <person name="Damas J."/>
            <person name="Howe K."/>
            <person name="Mountcastle J."/>
            <person name="Jarvis E.D."/>
        </authorList>
    </citation>
    <scope>NUCLEOTIDE SEQUENCE [LARGE SCALE GENOMIC DNA]</scope>
</reference>
<evidence type="ECO:0000313" key="2">
    <source>
        <dbReference type="Ensembl" id="ENSRFEP00010014858.1"/>
    </source>
</evidence>
<reference evidence="2 3" key="2">
    <citation type="journal article" date="2018" name="Annu Rev Anim Biosci">
        <title>Bat Biology, Genomes, and the Bat1K Project: To Generate Chromosome-Level Genomes for All Living Bat Species.</title>
        <authorList>
            <person name="Teeling E.C."/>
            <person name="Vernes S.C."/>
            <person name="Davalos L.M."/>
            <person name="Ray D.A."/>
            <person name="Gilbert M.T.P."/>
            <person name="Myers E."/>
        </authorList>
    </citation>
    <scope>NUCLEOTIDE SEQUENCE</scope>
</reference>
<name>A0A671ETD6_RHIFE</name>
<feature type="compositionally biased region" description="Basic residues" evidence="1">
    <location>
        <begin position="15"/>
        <end position="27"/>
    </location>
</feature>
<sequence length="103" mass="11882">MLTSRRRSCVSPGTRKGRSSTQRKRNTKLQSSAKLIRKPWTRKFCQKSKLFLSSRATSALCLLSQMGFILTNWCSKLITKNLIKCLNCFLCVFFFEHLPGYVV</sequence>
<dbReference type="Ensembl" id="ENSRFET00010016231.1">
    <property type="protein sequence ID" value="ENSRFEP00010014858.1"/>
    <property type="gene ID" value="ENSRFEG00010010084.1"/>
</dbReference>
<dbReference type="OMA" id="IRNCCTS"/>
<reference evidence="2" key="4">
    <citation type="submission" date="2025-08" db="UniProtKB">
        <authorList>
            <consortium name="Ensembl"/>
        </authorList>
    </citation>
    <scope>IDENTIFICATION</scope>
</reference>
<reference evidence="2 3" key="1">
    <citation type="journal article" date="2015" name="Annu Rev Anim Biosci">
        <title>The Genome 10K Project: a way forward.</title>
        <authorList>
            <person name="Koepfli K.P."/>
            <person name="Paten B."/>
            <person name="O'Brien S.J."/>
            <person name="Koepfli K.P."/>
            <person name="Paten B."/>
            <person name="Antunes A."/>
            <person name="Belov K."/>
            <person name="Bustamante C."/>
            <person name="Castoe T.A."/>
            <person name="Clawson H."/>
            <person name="Crawford A.J."/>
            <person name="Diekhans M."/>
            <person name="Distel D."/>
            <person name="Durbin R."/>
            <person name="Earl D."/>
            <person name="Fujita M.K."/>
            <person name="Gamble T."/>
            <person name="Georges A."/>
            <person name="Gemmell N."/>
            <person name="Gilbert M.T."/>
            <person name="Graves J.M."/>
            <person name="Green R.E."/>
            <person name="Hickey G."/>
            <person name="Jarvis E.D."/>
            <person name="Johnson W."/>
            <person name="Komissarov A."/>
            <person name="Korf I."/>
            <person name="Kuhn R."/>
            <person name="Larkin D.M."/>
            <person name="Lewin H."/>
            <person name="Lopez J.V."/>
            <person name="Ma J."/>
            <person name="Marques-Bonet T."/>
            <person name="Miller W."/>
            <person name="Murphy R."/>
            <person name="Pevzner P."/>
            <person name="Shapiro B."/>
            <person name="Steiner C."/>
            <person name="Tamazian G."/>
            <person name="Venkatesh B."/>
            <person name="Wang J."/>
            <person name="Wayne R."/>
            <person name="Wiley E."/>
            <person name="Yang H."/>
            <person name="Zhang G."/>
            <person name="Haussler D."/>
            <person name="Ryder O."/>
            <person name="O'Brien S.J."/>
        </authorList>
    </citation>
    <scope>NUCLEOTIDE SEQUENCE</scope>
</reference>
<organism evidence="2 3">
    <name type="scientific">Rhinolophus ferrumequinum</name>
    <name type="common">Greater horseshoe bat</name>
    <dbReference type="NCBI Taxonomy" id="59479"/>
    <lineage>
        <taxon>Eukaryota</taxon>
        <taxon>Metazoa</taxon>
        <taxon>Chordata</taxon>
        <taxon>Craniata</taxon>
        <taxon>Vertebrata</taxon>
        <taxon>Euteleostomi</taxon>
        <taxon>Mammalia</taxon>
        <taxon>Eutheria</taxon>
        <taxon>Laurasiatheria</taxon>
        <taxon>Chiroptera</taxon>
        <taxon>Yinpterochiroptera</taxon>
        <taxon>Rhinolophoidea</taxon>
        <taxon>Rhinolophidae</taxon>
        <taxon>Rhinolophinae</taxon>
        <taxon>Rhinolophus</taxon>
    </lineage>
</organism>